<dbReference type="SUPFAM" id="SSF52172">
    <property type="entry name" value="CheY-like"/>
    <property type="match status" value="1"/>
</dbReference>
<feature type="region of interest" description="Disordered" evidence="2">
    <location>
        <begin position="302"/>
        <end position="369"/>
    </location>
</feature>
<dbReference type="GO" id="GO:0000160">
    <property type="term" value="P:phosphorelay signal transduction system"/>
    <property type="evidence" value="ECO:0007669"/>
    <property type="project" value="InterPro"/>
</dbReference>
<evidence type="ECO:0000313" key="4">
    <source>
        <dbReference type="EMBL" id="MBB6694842.1"/>
    </source>
</evidence>
<dbReference type="Proteomes" id="UP000553776">
    <property type="component" value="Unassembled WGS sequence"/>
</dbReference>
<evidence type="ECO:0000256" key="1">
    <source>
        <dbReference type="PROSITE-ProRule" id="PRU00169"/>
    </source>
</evidence>
<dbReference type="InterPro" id="IPR001789">
    <property type="entry name" value="Sig_transdc_resp-reg_receiver"/>
</dbReference>
<dbReference type="InterPro" id="IPR011006">
    <property type="entry name" value="CheY-like_superfamily"/>
</dbReference>
<dbReference type="RefSeq" id="WP_185138805.1">
    <property type="nucleotide sequence ID" value="NZ_JACJVR010000106.1"/>
</dbReference>
<protein>
    <submittedName>
        <fullName evidence="4">Response regulator</fullName>
    </submittedName>
</protein>
<dbReference type="CDD" id="cd17536">
    <property type="entry name" value="REC_YesN-like"/>
    <property type="match status" value="1"/>
</dbReference>
<name>A0A841U5G1_9BACL</name>
<organism evidence="4 5">
    <name type="scientific">Cohnella xylanilytica</name>
    <dbReference type="NCBI Taxonomy" id="557555"/>
    <lineage>
        <taxon>Bacteria</taxon>
        <taxon>Bacillati</taxon>
        <taxon>Bacillota</taxon>
        <taxon>Bacilli</taxon>
        <taxon>Bacillales</taxon>
        <taxon>Paenibacillaceae</taxon>
        <taxon>Cohnella</taxon>
    </lineage>
</organism>
<dbReference type="PANTHER" id="PTHR43228:SF1">
    <property type="entry name" value="TWO-COMPONENT RESPONSE REGULATOR ARR22"/>
    <property type="match status" value="1"/>
</dbReference>
<dbReference type="InterPro" id="IPR052048">
    <property type="entry name" value="ST_Response_Regulator"/>
</dbReference>
<accession>A0A841U5G1</accession>
<keyword evidence="1" id="KW-0597">Phosphoprotein</keyword>
<dbReference type="EMBL" id="JACJVR010000106">
    <property type="protein sequence ID" value="MBB6694842.1"/>
    <property type="molecule type" value="Genomic_DNA"/>
</dbReference>
<feature type="compositionally biased region" description="Basic and acidic residues" evidence="2">
    <location>
        <begin position="313"/>
        <end position="337"/>
    </location>
</feature>
<reference evidence="4 5" key="1">
    <citation type="submission" date="2020-08" db="EMBL/GenBank/DDBJ databases">
        <title>Cohnella phylogeny.</title>
        <authorList>
            <person name="Dunlap C."/>
        </authorList>
    </citation>
    <scope>NUCLEOTIDE SEQUENCE [LARGE SCALE GENOMIC DNA]</scope>
    <source>
        <strain evidence="4 5">DSM 25239</strain>
    </source>
</reference>
<gene>
    <name evidence="4" type="ORF">H7B90_25935</name>
</gene>
<feature type="modified residue" description="4-aspartylphosphate" evidence="1">
    <location>
        <position position="54"/>
    </location>
</feature>
<proteinExistence type="predicted"/>
<evidence type="ECO:0000313" key="5">
    <source>
        <dbReference type="Proteomes" id="UP000553776"/>
    </source>
</evidence>
<evidence type="ECO:0000256" key="2">
    <source>
        <dbReference type="SAM" id="MobiDB-lite"/>
    </source>
</evidence>
<comment type="caution">
    <text evidence="4">The sequence shown here is derived from an EMBL/GenBank/DDBJ whole genome shotgun (WGS) entry which is preliminary data.</text>
</comment>
<keyword evidence="5" id="KW-1185">Reference proteome</keyword>
<dbReference type="PANTHER" id="PTHR43228">
    <property type="entry name" value="TWO-COMPONENT RESPONSE REGULATOR"/>
    <property type="match status" value="1"/>
</dbReference>
<dbReference type="AlphaFoldDB" id="A0A841U5G1"/>
<evidence type="ECO:0000259" key="3">
    <source>
        <dbReference type="PROSITE" id="PS50110"/>
    </source>
</evidence>
<dbReference type="SMART" id="SM00448">
    <property type="entry name" value="REC"/>
    <property type="match status" value="1"/>
</dbReference>
<sequence length="369" mass="41498">MKIVLVDDEKGIVDGLAKMIGRYLPECQVVGAAYNGAEGFRSVQQRRPDIVITDIRMPKEDGLDMIKRLKEAGNQTKFILLSGYADFEYARRGMQLGVQFYINKPVEEEELRDCVHRVMEAIREDRVKRQEVDELKQEVRSRIQEEAIRNIIELGNEQTSDLAEELIRSAGIPTKDTRFASVLIELDGSVESLKETGLQPLYRLMDEALCRYKQVYRFHYSGTQIAAVVAHHGPIRCEELISSIHRLKEAAYREFKLSMTVGIEHGAQSGDGHRPILRGSSDGVMLQGHQGNGRRHSLLRYPFGREASPGSRIADRRPAERSRRVERSGMRPGHSRDLSAIGDGAGHEPGRASAAMLNDPSVERANPEL</sequence>
<feature type="domain" description="Response regulatory" evidence="3">
    <location>
        <begin position="2"/>
        <end position="119"/>
    </location>
</feature>
<dbReference type="PROSITE" id="PS50110">
    <property type="entry name" value="RESPONSE_REGULATORY"/>
    <property type="match status" value="1"/>
</dbReference>
<dbReference type="Gene3D" id="3.40.50.2300">
    <property type="match status" value="1"/>
</dbReference>
<dbReference type="Pfam" id="PF00072">
    <property type="entry name" value="Response_reg"/>
    <property type="match status" value="1"/>
</dbReference>